<evidence type="ECO:0000313" key="2">
    <source>
        <dbReference type="Proteomes" id="UP000186922"/>
    </source>
</evidence>
<sequence>MTCVKEELSSLLPLPSNTSRRRWHPSMVITRIGRWRTEGLGDDHVRLSHPAFGCYLVFPDRKIGEDRVNKTEQAQVLKEKSRCMVSEITSGFQLGFAYSFLSSRFSASRWIAGMPLCSLSSSPQRHPEPKSPFC</sequence>
<protein>
    <submittedName>
        <fullName evidence="1">Uncharacterized protein</fullName>
    </submittedName>
</protein>
<proteinExistence type="predicted"/>
<dbReference type="AlphaFoldDB" id="A0A1D1VQ85"/>
<accession>A0A1D1VQ85</accession>
<evidence type="ECO:0000313" key="1">
    <source>
        <dbReference type="EMBL" id="GAV02343.1"/>
    </source>
</evidence>
<name>A0A1D1VQ85_RAMVA</name>
<comment type="caution">
    <text evidence="1">The sequence shown here is derived from an EMBL/GenBank/DDBJ whole genome shotgun (WGS) entry which is preliminary data.</text>
</comment>
<gene>
    <name evidence="1" type="primary">RvY_12924</name>
    <name evidence="1" type="synonym">RvY_12924.2</name>
    <name evidence="1" type="ORF">RvY_12924-2</name>
</gene>
<dbReference type="EMBL" id="BDGG01000008">
    <property type="protein sequence ID" value="GAV02343.1"/>
    <property type="molecule type" value="Genomic_DNA"/>
</dbReference>
<reference evidence="1 2" key="1">
    <citation type="journal article" date="2016" name="Nat. Commun.">
        <title>Extremotolerant tardigrade genome and improved radiotolerance of human cultured cells by tardigrade-unique protein.</title>
        <authorList>
            <person name="Hashimoto T."/>
            <person name="Horikawa D.D."/>
            <person name="Saito Y."/>
            <person name="Kuwahara H."/>
            <person name="Kozuka-Hata H."/>
            <person name="Shin-I T."/>
            <person name="Minakuchi Y."/>
            <person name="Ohishi K."/>
            <person name="Motoyama A."/>
            <person name="Aizu T."/>
            <person name="Enomoto A."/>
            <person name="Kondo K."/>
            <person name="Tanaka S."/>
            <person name="Hara Y."/>
            <person name="Koshikawa S."/>
            <person name="Sagara H."/>
            <person name="Miura T."/>
            <person name="Yokobori S."/>
            <person name="Miyagawa K."/>
            <person name="Suzuki Y."/>
            <person name="Kubo T."/>
            <person name="Oyama M."/>
            <person name="Kohara Y."/>
            <person name="Fujiyama A."/>
            <person name="Arakawa K."/>
            <person name="Katayama T."/>
            <person name="Toyoda A."/>
            <person name="Kunieda T."/>
        </authorList>
    </citation>
    <scope>NUCLEOTIDE SEQUENCE [LARGE SCALE GENOMIC DNA]</scope>
    <source>
        <strain evidence="1 2">YOKOZUNA-1</strain>
    </source>
</reference>
<keyword evidence="2" id="KW-1185">Reference proteome</keyword>
<organism evidence="1 2">
    <name type="scientific">Ramazzottius varieornatus</name>
    <name type="common">Water bear</name>
    <name type="synonym">Tardigrade</name>
    <dbReference type="NCBI Taxonomy" id="947166"/>
    <lineage>
        <taxon>Eukaryota</taxon>
        <taxon>Metazoa</taxon>
        <taxon>Ecdysozoa</taxon>
        <taxon>Tardigrada</taxon>
        <taxon>Eutardigrada</taxon>
        <taxon>Parachela</taxon>
        <taxon>Hypsibioidea</taxon>
        <taxon>Ramazzottiidae</taxon>
        <taxon>Ramazzottius</taxon>
    </lineage>
</organism>
<dbReference type="Proteomes" id="UP000186922">
    <property type="component" value="Unassembled WGS sequence"/>
</dbReference>